<dbReference type="RefSeq" id="WP_092767452.1">
    <property type="nucleotide sequence ID" value="NZ_FOHS01000001.1"/>
</dbReference>
<gene>
    <name evidence="2" type="ORF">SAMN04487998_0228</name>
</gene>
<dbReference type="InterPro" id="IPR019861">
    <property type="entry name" value="PorP/SprF_Bacteroidetes"/>
</dbReference>
<sequence>MKKYILCAGALLLLGKATAQQQPQFSHYGLNGMSLNPAYAGVKGYGEITGIGRIQYYGYNPTFYTGGSPTTASLTASLPVAVLGGGLGLGVYRDRIAELYTTNVQLSYSRHLKLGEGTLGLGVQGIFNNIYQGTYKAVDDDDIAVPREGSDAKFDAGAGVWYEAPKLYVGLSLNNLLRSGYRFKSEVATSGKSAQYLTENHAYLTGGYNIDLTPDVVLTPTALVKLVLPGEFGDSGKLTLRNASYEVGARATFNDRFWGGLGYRSGDAFTALGGISFAQDNALRLGLAYDLIAFGQEAKATSSFEIMLSYRLPKPSLSIRPAIRTPRYSF</sequence>
<evidence type="ECO:0000313" key="2">
    <source>
        <dbReference type="EMBL" id="SES77581.1"/>
    </source>
</evidence>
<dbReference type="OrthoDB" id="978914at2"/>
<dbReference type="NCBIfam" id="TIGR03519">
    <property type="entry name" value="T9SS_PorP_fam"/>
    <property type="match status" value="1"/>
</dbReference>
<dbReference type="AlphaFoldDB" id="A0A1H9Z8C5"/>
<name>A0A1H9Z8C5_9BACT</name>
<feature type="chain" id="PRO_5011548779" evidence="1">
    <location>
        <begin position="20"/>
        <end position="330"/>
    </location>
</feature>
<organism evidence="2 3">
    <name type="scientific">Hymenobacter actinosclerus</name>
    <dbReference type="NCBI Taxonomy" id="82805"/>
    <lineage>
        <taxon>Bacteria</taxon>
        <taxon>Pseudomonadati</taxon>
        <taxon>Bacteroidota</taxon>
        <taxon>Cytophagia</taxon>
        <taxon>Cytophagales</taxon>
        <taxon>Hymenobacteraceae</taxon>
        <taxon>Hymenobacter</taxon>
    </lineage>
</organism>
<accession>A0A1H9Z8C5</accession>
<dbReference type="EMBL" id="FOHS01000001">
    <property type="protein sequence ID" value="SES77581.1"/>
    <property type="molecule type" value="Genomic_DNA"/>
</dbReference>
<evidence type="ECO:0000256" key="1">
    <source>
        <dbReference type="SAM" id="SignalP"/>
    </source>
</evidence>
<dbReference type="STRING" id="82805.SAMN04487998_0228"/>
<proteinExistence type="predicted"/>
<reference evidence="3" key="1">
    <citation type="submission" date="2016-10" db="EMBL/GenBank/DDBJ databases">
        <authorList>
            <person name="Varghese N."/>
            <person name="Submissions S."/>
        </authorList>
    </citation>
    <scope>NUCLEOTIDE SEQUENCE [LARGE SCALE GENOMIC DNA]</scope>
    <source>
        <strain evidence="3">DSM 15310</strain>
    </source>
</reference>
<dbReference type="Pfam" id="PF11751">
    <property type="entry name" value="PorP_SprF"/>
    <property type="match status" value="1"/>
</dbReference>
<protein>
    <submittedName>
        <fullName evidence="2">Type IX secretion system membrane protein, PorP/SprF family</fullName>
    </submittedName>
</protein>
<feature type="signal peptide" evidence="1">
    <location>
        <begin position="1"/>
        <end position="19"/>
    </location>
</feature>
<keyword evidence="1" id="KW-0732">Signal</keyword>
<evidence type="ECO:0000313" key="3">
    <source>
        <dbReference type="Proteomes" id="UP000198697"/>
    </source>
</evidence>
<keyword evidence="3" id="KW-1185">Reference proteome</keyword>
<dbReference type="Proteomes" id="UP000198697">
    <property type="component" value="Unassembled WGS sequence"/>
</dbReference>